<accession>A0A7U8C6I0</accession>
<evidence type="ECO:0000256" key="8">
    <source>
        <dbReference type="ARBA" id="ARBA00024331"/>
    </source>
</evidence>
<dbReference type="OrthoDB" id="9806756at2"/>
<keyword evidence="14" id="KW-1185">Reference proteome</keyword>
<feature type="domain" description="Fructose-1-6-bisphosphatase class I N-terminal" evidence="11">
    <location>
        <begin position="7"/>
        <end position="183"/>
    </location>
</feature>
<comment type="catalytic activity">
    <reaction evidence="1 9">
        <text>beta-D-fructose 1,6-bisphosphate + H2O = beta-D-fructose 6-phosphate + phosphate</text>
        <dbReference type="Rhea" id="RHEA:11064"/>
        <dbReference type="ChEBI" id="CHEBI:15377"/>
        <dbReference type="ChEBI" id="CHEBI:32966"/>
        <dbReference type="ChEBI" id="CHEBI:43474"/>
        <dbReference type="ChEBI" id="CHEBI:57634"/>
        <dbReference type="EC" id="3.1.3.11"/>
    </reaction>
</comment>
<feature type="binding site" evidence="9">
    <location>
        <position position="106"/>
    </location>
    <ligand>
        <name>Mg(2+)</name>
        <dbReference type="ChEBI" id="CHEBI:18420"/>
        <label>2</label>
    </ligand>
</feature>
<evidence type="ECO:0000313" key="14">
    <source>
        <dbReference type="Proteomes" id="UP000002171"/>
    </source>
</evidence>
<dbReference type="GO" id="GO:0030388">
    <property type="term" value="P:fructose 1,6-bisphosphate metabolic process"/>
    <property type="evidence" value="ECO:0007669"/>
    <property type="project" value="TreeGrafter"/>
</dbReference>
<dbReference type="Proteomes" id="UP000002171">
    <property type="component" value="Unassembled WGS sequence"/>
</dbReference>
<dbReference type="InterPro" id="IPR044015">
    <property type="entry name" value="FBPase_C_dom"/>
</dbReference>
<dbReference type="InterPro" id="IPR000146">
    <property type="entry name" value="FBPase_class-1"/>
</dbReference>
<feature type="binding site" evidence="9">
    <location>
        <position position="269"/>
    </location>
    <ligand>
        <name>Mg(2+)</name>
        <dbReference type="ChEBI" id="CHEBI:18420"/>
        <label>2</label>
    </ligand>
</feature>
<dbReference type="HAMAP" id="MF_01855">
    <property type="entry name" value="FBPase_class1"/>
    <property type="match status" value="1"/>
</dbReference>
<keyword evidence="6 9" id="KW-0460">Magnesium</keyword>
<proteinExistence type="inferred from homology"/>
<dbReference type="Pfam" id="PF00316">
    <property type="entry name" value="FBPase"/>
    <property type="match status" value="1"/>
</dbReference>
<comment type="similarity">
    <text evidence="2 9 10">Belongs to the FBPase class 1 family.</text>
</comment>
<dbReference type="EMBL" id="AAOW01000011">
    <property type="protein sequence ID" value="EAR60980.1"/>
    <property type="molecule type" value="Genomic_DNA"/>
</dbReference>
<organism evidence="13 14">
    <name type="scientific">Neptuniibacter caesariensis</name>
    <dbReference type="NCBI Taxonomy" id="207954"/>
    <lineage>
        <taxon>Bacteria</taxon>
        <taxon>Pseudomonadati</taxon>
        <taxon>Pseudomonadota</taxon>
        <taxon>Gammaproteobacteria</taxon>
        <taxon>Oceanospirillales</taxon>
        <taxon>Oceanospirillaceae</taxon>
        <taxon>Neptuniibacter</taxon>
    </lineage>
</organism>
<evidence type="ECO:0000313" key="13">
    <source>
        <dbReference type="EMBL" id="EAR60980.1"/>
    </source>
</evidence>
<feature type="binding site" evidence="9">
    <location>
        <begin position="106"/>
        <end position="109"/>
    </location>
    <ligand>
        <name>substrate</name>
    </ligand>
</feature>
<evidence type="ECO:0000256" key="5">
    <source>
        <dbReference type="ARBA" id="ARBA00022801"/>
    </source>
</evidence>
<evidence type="ECO:0000259" key="11">
    <source>
        <dbReference type="Pfam" id="PF00316"/>
    </source>
</evidence>
<feature type="domain" description="Fructose-1-6-bisphosphatase class 1 C-terminal" evidence="12">
    <location>
        <begin position="187"/>
        <end position="320"/>
    </location>
</feature>
<name>A0A7U8C6I0_NEPCE</name>
<feature type="binding site" evidence="9">
    <location>
        <position position="197"/>
    </location>
    <ligand>
        <name>substrate</name>
    </ligand>
</feature>
<dbReference type="Gene3D" id="3.30.540.10">
    <property type="entry name" value="Fructose-1,6-Bisphosphatase, subunit A, domain 1"/>
    <property type="match status" value="1"/>
</dbReference>
<dbReference type="PRINTS" id="PR00115">
    <property type="entry name" value="F16BPHPHTASE"/>
</dbReference>
<evidence type="ECO:0000256" key="6">
    <source>
        <dbReference type="ARBA" id="ARBA00022842"/>
    </source>
</evidence>
<feature type="binding site" evidence="9">
    <location>
        <position position="84"/>
    </location>
    <ligand>
        <name>Mg(2+)</name>
        <dbReference type="ChEBI" id="CHEBI:18420"/>
        <label>1</label>
    </ligand>
</feature>
<dbReference type="NCBIfam" id="NF006780">
    <property type="entry name" value="PRK09293.1-4"/>
    <property type="match status" value="1"/>
</dbReference>
<dbReference type="RefSeq" id="WP_007022256.1">
    <property type="nucleotide sequence ID" value="NZ_CH724127.1"/>
</dbReference>
<dbReference type="PIRSF" id="PIRSF500210">
    <property type="entry name" value="FBPtase"/>
    <property type="match status" value="1"/>
</dbReference>
<dbReference type="GO" id="GO:0006002">
    <property type="term" value="P:fructose 6-phosphate metabolic process"/>
    <property type="evidence" value="ECO:0007669"/>
    <property type="project" value="TreeGrafter"/>
</dbReference>
<keyword evidence="7 9" id="KW-0119">Carbohydrate metabolism</keyword>
<evidence type="ECO:0000256" key="4">
    <source>
        <dbReference type="ARBA" id="ARBA00022723"/>
    </source>
</evidence>
<protein>
    <recommendedName>
        <fullName evidence="9">Fructose-1,6-bisphosphatase class 1</fullName>
        <shortName evidence="9">FBPase class 1</shortName>
        <ecNumber evidence="9">3.1.3.11</ecNumber>
    </recommendedName>
    <alternativeName>
        <fullName evidence="9">D-fructose-1,6-bisphosphate 1-phosphohydrolase class 1</fullName>
    </alternativeName>
</protein>
<dbReference type="InterPro" id="IPR033391">
    <property type="entry name" value="FBPase_N"/>
</dbReference>
<evidence type="ECO:0000256" key="10">
    <source>
        <dbReference type="RuleBase" id="RU000508"/>
    </source>
</evidence>
<feature type="binding site" evidence="9">
    <location>
        <position position="105"/>
    </location>
    <ligand>
        <name>Mg(2+)</name>
        <dbReference type="ChEBI" id="CHEBI:18420"/>
        <label>1</label>
    </ligand>
</feature>
<dbReference type="PANTHER" id="PTHR11556">
    <property type="entry name" value="FRUCTOSE-1,6-BISPHOSPHATASE-RELATED"/>
    <property type="match status" value="1"/>
</dbReference>
<reference evidence="13 14" key="1">
    <citation type="submission" date="2006-02" db="EMBL/GenBank/DDBJ databases">
        <authorList>
            <person name="Pinhassi J."/>
            <person name="Pedros-Alio C."/>
            <person name="Ferriera S."/>
            <person name="Johnson J."/>
            <person name="Kravitz S."/>
            <person name="Halpern A."/>
            <person name="Remington K."/>
            <person name="Beeson K."/>
            <person name="Tran B."/>
            <person name="Rogers Y.-H."/>
            <person name="Friedman R."/>
            <person name="Venter J.C."/>
        </authorList>
    </citation>
    <scope>NUCLEOTIDE SEQUENCE [LARGE SCALE GENOMIC DNA]</scope>
    <source>
        <strain evidence="13 14">MED92</strain>
    </source>
</reference>
<gene>
    <name evidence="9" type="primary">fbp</name>
    <name evidence="13" type="ORF">MED92_01184</name>
</gene>
<feature type="binding site" evidence="9">
    <location>
        <position position="103"/>
    </location>
    <ligand>
        <name>Mg(2+)</name>
        <dbReference type="ChEBI" id="CHEBI:18420"/>
        <label>2</label>
    </ligand>
</feature>
<evidence type="ECO:0000256" key="9">
    <source>
        <dbReference type="HAMAP-Rule" id="MF_01855"/>
    </source>
</evidence>
<comment type="pathway">
    <text evidence="8">Carbohydrate biosynthesis.</text>
</comment>
<dbReference type="SUPFAM" id="SSF56655">
    <property type="entry name" value="Carbohydrate phosphatase"/>
    <property type="match status" value="1"/>
</dbReference>
<dbReference type="PIRSF" id="PIRSF000904">
    <property type="entry name" value="FBPtase_SBPase"/>
    <property type="match status" value="1"/>
</dbReference>
<comment type="subunit">
    <text evidence="9">Homotetramer.</text>
</comment>
<feature type="binding site" evidence="9">
    <location>
        <position position="103"/>
    </location>
    <ligand>
        <name>Mg(2+)</name>
        <dbReference type="ChEBI" id="CHEBI:18420"/>
        <label>1</label>
    </ligand>
</feature>
<evidence type="ECO:0000256" key="1">
    <source>
        <dbReference type="ARBA" id="ARBA00001273"/>
    </source>
</evidence>
<evidence type="ECO:0000259" key="12">
    <source>
        <dbReference type="Pfam" id="PF18913"/>
    </source>
</evidence>
<dbReference type="GO" id="GO:0005986">
    <property type="term" value="P:sucrose biosynthetic process"/>
    <property type="evidence" value="ECO:0007669"/>
    <property type="project" value="TreeGrafter"/>
</dbReference>
<comment type="cofactor">
    <cofactor evidence="9">
        <name>Mg(2+)</name>
        <dbReference type="ChEBI" id="CHEBI:18420"/>
    </cofactor>
    <text evidence="9">Binds 2 magnesium ions per subunit.</text>
</comment>
<comment type="caution">
    <text evidence="9">Lacks conserved residue(s) required for the propagation of feature annotation.</text>
</comment>
<dbReference type="GO" id="GO:0006094">
    <property type="term" value="P:gluconeogenesis"/>
    <property type="evidence" value="ECO:0007669"/>
    <property type="project" value="UniProtKB-UniRule"/>
</dbReference>
<keyword evidence="5 9" id="KW-0378">Hydrolase</keyword>
<evidence type="ECO:0000256" key="7">
    <source>
        <dbReference type="ARBA" id="ARBA00023277"/>
    </source>
</evidence>
<dbReference type="FunFam" id="3.40.190.80:FF:000011">
    <property type="entry name" value="Fructose-1,6-bisphosphatase class 1"/>
    <property type="match status" value="1"/>
</dbReference>
<evidence type="ECO:0000256" key="3">
    <source>
        <dbReference type="ARBA" id="ARBA00022490"/>
    </source>
</evidence>
<dbReference type="EC" id="3.1.3.11" evidence="9"/>
<dbReference type="GO" id="GO:0000287">
    <property type="term" value="F:magnesium ion binding"/>
    <property type="evidence" value="ECO:0007669"/>
    <property type="project" value="UniProtKB-UniRule"/>
</dbReference>
<dbReference type="CDD" id="cd00354">
    <property type="entry name" value="FBPase"/>
    <property type="match status" value="1"/>
</dbReference>
<dbReference type="AlphaFoldDB" id="A0A7U8C6I0"/>
<dbReference type="NCBIfam" id="NF006779">
    <property type="entry name" value="PRK09293.1-3"/>
    <property type="match status" value="1"/>
</dbReference>
<dbReference type="GO" id="GO:0005829">
    <property type="term" value="C:cytosol"/>
    <property type="evidence" value="ECO:0007669"/>
    <property type="project" value="TreeGrafter"/>
</dbReference>
<keyword evidence="3 9" id="KW-0963">Cytoplasm</keyword>
<dbReference type="Gene3D" id="3.40.190.80">
    <property type="match status" value="1"/>
</dbReference>
<dbReference type="GO" id="GO:0042132">
    <property type="term" value="F:fructose 1,6-bisphosphate 1-phosphatase activity"/>
    <property type="evidence" value="ECO:0007669"/>
    <property type="project" value="UniProtKB-UniRule"/>
</dbReference>
<evidence type="ECO:0000256" key="2">
    <source>
        <dbReference type="ARBA" id="ARBA00010941"/>
    </source>
</evidence>
<dbReference type="Pfam" id="PF18913">
    <property type="entry name" value="FBPase_C"/>
    <property type="match status" value="1"/>
</dbReference>
<sequence>MLLLSQFLKQQDTEDTLVDLIGTLMLACKEVAIQLREGELAGVLGSTDNTNVQGETQKKMDVIANDLLKKFLLDNPLVAGLASEEEDHPVGGNPEGKYLVIFDPLDGSSNIDINVSVGTIFSILELPEGMDPSQDEAYLQCGRKQVAAGYVLYGQSSVLALTTGHGVNFFTLAHTGDFILTREQVQIPADTKEFAINMSNHRFWEEEMRNYVGDLLQGSEGPRGKNYNMRWIASMVAEVHRVLTRGGIFTYPWDGRDPSKPGKLRLMYEGNPMSMLIEQAGGISSTCYKNIMDLEPQRIHQRSAVALGSKNEVEALLTYHAESGDGQAAKLNI</sequence>
<comment type="subcellular location">
    <subcellularLocation>
        <location evidence="9">Cytoplasm</location>
    </subcellularLocation>
</comment>
<keyword evidence="4 9" id="KW-0479">Metal-binding</keyword>
<comment type="caution">
    <text evidence="13">The sequence shown here is derived from an EMBL/GenBank/DDBJ whole genome shotgun (WGS) entry which is preliminary data.</text>
</comment>
<dbReference type="InterPro" id="IPR028343">
    <property type="entry name" value="FBPtase"/>
</dbReference>
<dbReference type="GO" id="GO:0006000">
    <property type="term" value="P:fructose metabolic process"/>
    <property type="evidence" value="ECO:0007669"/>
    <property type="project" value="TreeGrafter"/>
</dbReference>
<dbReference type="PANTHER" id="PTHR11556:SF35">
    <property type="entry name" value="SEDOHEPTULOSE-1,7-BISPHOSPHATASE, CHLOROPLASTIC"/>
    <property type="match status" value="1"/>
</dbReference>
<feature type="binding site" evidence="9">
    <location>
        <position position="263"/>
    </location>
    <ligand>
        <name>substrate</name>
    </ligand>
</feature>